<keyword evidence="4" id="KW-1185">Reference proteome</keyword>
<keyword evidence="2" id="KW-0472">Membrane</keyword>
<keyword evidence="2" id="KW-1133">Transmembrane helix</keyword>
<evidence type="ECO:0000256" key="2">
    <source>
        <dbReference type="SAM" id="Phobius"/>
    </source>
</evidence>
<reference evidence="3" key="1">
    <citation type="submission" date="2025-08" db="UniProtKB">
        <authorList>
            <consortium name="Ensembl"/>
        </authorList>
    </citation>
    <scope>IDENTIFICATION</scope>
</reference>
<reference evidence="3" key="2">
    <citation type="submission" date="2025-09" db="UniProtKB">
        <authorList>
            <consortium name="Ensembl"/>
        </authorList>
    </citation>
    <scope>IDENTIFICATION</scope>
</reference>
<dbReference type="Proteomes" id="UP000472260">
    <property type="component" value="Unassembled WGS sequence"/>
</dbReference>
<name>A0A671KMC0_9TELE</name>
<dbReference type="Ensembl" id="ENSSANT00000006994.1">
    <property type="protein sequence ID" value="ENSSANP00000006519.1"/>
    <property type="gene ID" value="ENSSANG00000003669.1"/>
</dbReference>
<evidence type="ECO:0000313" key="4">
    <source>
        <dbReference type="Proteomes" id="UP000472260"/>
    </source>
</evidence>
<feature type="transmembrane region" description="Helical" evidence="2">
    <location>
        <begin position="68"/>
        <end position="92"/>
    </location>
</feature>
<sequence length="133" mass="15149">MPKKLHTHTHTLIQKGRVKGRGNKATVGGAENENGGYAPSAAPKCKKLHTDMKGSFSSMHHVPRHRNFFFLLFLVDISAAAVLQWNWLYAYLICISLNCSCTCRERGEGQRTAQREMRVFFQYADCFLSSYYV</sequence>
<keyword evidence="2" id="KW-0812">Transmembrane</keyword>
<proteinExistence type="predicted"/>
<feature type="region of interest" description="Disordered" evidence="1">
    <location>
        <begin position="1"/>
        <end position="39"/>
    </location>
</feature>
<organism evidence="3 4">
    <name type="scientific">Sinocyclocheilus anshuiensis</name>
    <dbReference type="NCBI Taxonomy" id="1608454"/>
    <lineage>
        <taxon>Eukaryota</taxon>
        <taxon>Metazoa</taxon>
        <taxon>Chordata</taxon>
        <taxon>Craniata</taxon>
        <taxon>Vertebrata</taxon>
        <taxon>Euteleostomi</taxon>
        <taxon>Actinopterygii</taxon>
        <taxon>Neopterygii</taxon>
        <taxon>Teleostei</taxon>
        <taxon>Ostariophysi</taxon>
        <taxon>Cypriniformes</taxon>
        <taxon>Cyprinidae</taxon>
        <taxon>Cyprininae</taxon>
        <taxon>Sinocyclocheilus</taxon>
    </lineage>
</organism>
<evidence type="ECO:0000256" key="1">
    <source>
        <dbReference type="SAM" id="MobiDB-lite"/>
    </source>
</evidence>
<protein>
    <submittedName>
        <fullName evidence="3">Uncharacterized protein</fullName>
    </submittedName>
</protein>
<dbReference type="AlphaFoldDB" id="A0A671KMC0"/>
<accession>A0A671KMC0</accession>
<evidence type="ECO:0000313" key="3">
    <source>
        <dbReference type="Ensembl" id="ENSSANP00000006519.1"/>
    </source>
</evidence>